<reference evidence="1" key="2">
    <citation type="submission" date="2014-03" db="EMBL/GenBank/DDBJ databases">
        <title>The Genome Annotation of Fusarium oxysporum II5.</title>
        <authorList>
            <consortium name="The Broad Institute Genomics Platform"/>
            <person name="Ma L.-J."/>
            <person name="Corby-Kistler H."/>
            <person name="Broz K."/>
            <person name="Gale L.R."/>
            <person name="Jonkers W."/>
            <person name="O'Donnell K."/>
            <person name="Ploetz R."/>
            <person name="Steinberg C."/>
            <person name="Schwartz D.C."/>
            <person name="VanEtten H."/>
            <person name="Zhou S."/>
            <person name="Young S.K."/>
            <person name="Zeng Q."/>
            <person name="Gargeya S."/>
            <person name="Fitzgerald M."/>
            <person name="Abouelleil A."/>
            <person name="Alvarado L."/>
            <person name="Chapman S.B."/>
            <person name="Gainer-Dewar J."/>
            <person name="Goldberg J."/>
            <person name="Griggs A."/>
            <person name="Gujja S."/>
            <person name="Hansen M."/>
            <person name="Howarth C."/>
            <person name="Imamovic A."/>
            <person name="Ireland A."/>
            <person name="Larimer J."/>
            <person name="McCowan C."/>
            <person name="Murphy C."/>
            <person name="Pearson M."/>
            <person name="Poon T.W."/>
            <person name="Priest M."/>
            <person name="Roberts A."/>
            <person name="Saif S."/>
            <person name="Shea T."/>
            <person name="Sykes S."/>
            <person name="Wortman J."/>
            <person name="Nusbaum C."/>
            <person name="Birren B."/>
        </authorList>
    </citation>
    <scope>NUCLEOTIDE SEQUENCE</scope>
    <source>
        <strain evidence="1">54006</strain>
    </source>
</reference>
<gene>
    <name evidence="1" type="ORF">FOIG_16804</name>
</gene>
<dbReference type="RefSeq" id="XP_031052004.1">
    <property type="nucleotide sequence ID" value="XM_031218282.1"/>
</dbReference>
<proteinExistence type="predicted"/>
<name>X0JYH9_FUSO5</name>
<dbReference type="GeneID" id="42041979"/>
<reference evidence="1" key="1">
    <citation type="submission" date="2011-11" db="EMBL/GenBank/DDBJ databases">
        <title>The Genome Sequence of Fusarium oxysporum II5.</title>
        <authorList>
            <consortium name="The Broad Institute Genome Sequencing Platform"/>
            <person name="Ma L.-J."/>
            <person name="Gale L.R."/>
            <person name="Schwartz D.C."/>
            <person name="Zhou S."/>
            <person name="Corby-Kistler H."/>
            <person name="Young S.K."/>
            <person name="Zeng Q."/>
            <person name="Gargeya S."/>
            <person name="Fitzgerald M."/>
            <person name="Haas B."/>
            <person name="Abouelleil A."/>
            <person name="Alvarado L."/>
            <person name="Arachchi H.M."/>
            <person name="Berlin A."/>
            <person name="Brown A."/>
            <person name="Chapman S.B."/>
            <person name="Chen Z."/>
            <person name="Dunbar C."/>
            <person name="Freedman E."/>
            <person name="Gearin G."/>
            <person name="Goldberg J."/>
            <person name="Griggs A."/>
            <person name="Gujja S."/>
            <person name="Heiman D."/>
            <person name="Howarth C."/>
            <person name="Larson L."/>
            <person name="Lui A."/>
            <person name="MacDonald P.J.P."/>
            <person name="Montmayeur A."/>
            <person name="Murphy C."/>
            <person name="Neiman D."/>
            <person name="Pearson M."/>
            <person name="Priest M."/>
            <person name="Roberts A."/>
            <person name="Saif S."/>
            <person name="Shea T."/>
            <person name="Shenoy N."/>
            <person name="Sisk P."/>
            <person name="Stolte C."/>
            <person name="Sykes S."/>
            <person name="Wortman J."/>
            <person name="Nusbaum C."/>
            <person name="Birren B."/>
        </authorList>
    </citation>
    <scope>NUCLEOTIDE SEQUENCE [LARGE SCALE GENOMIC DNA]</scope>
    <source>
        <strain evidence="1">54006</strain>
    </source>
</reference>
<dbReference type="VEuPathDB" id="FungiDB:FOIG_16804"/>
<dbReference type="Proteomes" id="UP000030685">
    <property type="component" value="Unassembled WGS sequence"/>
</dbReference>
<evidence type="ECO:0000313" key="1">
    <source>
        <dbReference type="EMBL" id="EXL89914.1"/>
    </source>
</evidence>
<organism evidence="1">
    <name type="scientific">Fusarium odoratissimum (strain NRRL 54006)</name>
    <dbReference type="NCBI Taxonomy" id="1089451"/>
    <lineage>
        <taxon>Eukaryota</taxon>
        <taxon>Fungi</taxon>
        <taxon>Dikarya</taxon>
        <taxon>Ascomycota</taxon>
        <taxon>Pezizomycotina</taxon>
        <taxon>Sordariomycetes</taxon>
        <taxon>Hypocreomycetidae</taxon>
        <taxon>Hypocreales</taxon>
        <taxon>Nectriaceae</taxon>
        <taxon>Fusarium</taxon>
        <taxon>Fusarium oxysporum species complex</taxon>
        <taxon>Fusarium oxysporum f. sp. cubense (strain race 4)</taxon>
    </lineage>
</organism>
<dbReference type="EMBL" id="KK036227">
    <property type="protein sequence ID" value="EXL89914.1"/>
    <property type="molecule type" value="Genomic_DNA"/>
</dbReference>
<dbReference type="HOGENOM" id="CLU_3224631_0_0_1"/>
<accession>X0JYH9</accession>
<sequence length="44" mass="4840">MIICHRSVFGSESISDMTWPINITVHSSTHLRAGKSGKGRKLSL</sequence>
<dbReference type="AlphaFoldDB" id="X0JYH9"/>
<protein>
    <submittedName>
        <fullName evidence="1">Uncharacterized protein</fullName>
    </submittedName>
</protein>